<keyword evidence="2" id="KW-1185">Reference proteome</keyword>
<name>A0A9P9RAI4_FUSSL</name>
<sequence length="212" mass="23416">MLVCACSAGDVFAGCRRFFVLGVLQCFLGSRKRLELDSSRPGNSPVTDRVYLPCRPSLESEIFERTCNSICSPAWGPMDVSLTSDSLDQTLAQQVLYTPLLLLQSVWTWTLTVSSFLPPHPTRHFLSLLETLFPISSHPHPHPHPSHLPPSPLTLGQATFDLLPTSFPSTPPLTLASSPYSTVQPAGRVSCFTVAALRRLMRGIFITRRIDQ</sequence>
<accession>A0A9P9RAI4</accession>
<proteinExistence type="predicted"/>
<dbReference type="Proteomes" id="UP000736672">
    <property type="component" value="Unassembled WGS sequence"/>
</dbReference>
<reference evidence="1" key="1">
    <citation type="journal article" date="2021" name="Nat. Commun.">
        <title>Genetic determinants of endophytism in the Arabidopsis root mycobiome.</title>
        <authorList>
            <person name="Mesny F."/>
            <person name="Miyauchi S."/>
            <person name="Thiergart T."/>
            <person name="Pickel B."/>
            <person name="Atanasova L."/>
            <person name="Karlsson M."/>
            <person name="Huettel B."/>
            <person name="Barry K.W."/>
            <person name="Haridas S."/>
            <person name="Chen C."/>
            <person name="Bauer D."/>
            <person name="Andreopoulos W."/>
            <person name="Pangilinan J."/>
            <person name="LaButti K."/>
            <person name="Riley R."/>
            <person name="Lipzen A."/>
            <person name="Clum A."/>
            <person name="Drula E."/>
            <person name="Henrissat B."/>
            <person name="Kohler A."/>
            <person name="Grigoriev I.V."/>
            <person name="Martin F.M."/>
            <person name="Hacquard S."/>
        </authorList>
    </citation>
    <scope>NUCLEOTIDE SEQUENCE</scope>
    <source>
        <strain evidence="1">FSSC 5 MPI-SDFR-AT-0091</strain>
    </source>
</reference>
<evidence type="ECO:0000313" key="2">
    <source>
        <dbReference type="Proteomes" id="UP000736672"/>
    </source>
</evidence>
<comment type="caution">
    <text evidence="1">The sequence shown here is derived from an EMBL/GenBank/DDBJ whole genome shotgun (WGS) entry which is preliminary data.</text>
</comment>
<organism evidence="1 2">
    <name type="scientific">Fusarium solani</name>
    <name type="common">Filamentous fungus</name>
    <dbReference type="NCBI Taxonomy" id="169388"/>
    <lineage>
        <taxon>Eukaryota</taxon>
        <taxon>Fungi</taxon>
        <taxon>Dikarya</taxon>
        <taxon>Ascomycota</taxon>
        <taxon>Pezizomycotina</taxon>
        <taxon>Sordariomycetes</taxon>
        <taxon>Hypocreomycetidae</taxon>
        <taxon>Hypocreales</taxon>
        <taxon>Nectriaceae</taxon>
        <taxon>Fusarium</taxon>
        <taxon>Fusarium solani species complex</taxon>
    </lineage>
</organism>
<protein>
    <submittedName>
        <fullName evidence="1">Uncharacterized protein</fullName>
    </submittedName>
</protein>
<gene>
    <name evidence="1" type="ORF">B0J15DRAFT_226591</name>
</gene>
<dbReference type="EMBL" id="JAGTJS010000004">
    <property type="protein sequence ID" value="KAH7271882.1"/>
    <property type="molecule type" value="Genomic_DNA"/>
</dbReference>
<evidence type="ECO:0000313" key="1">
    <source>
        <dbReference type="EMBL" id="KAH7271882.1"/>
    </source>
</evidence>
<dbReference type="AlphaFoldDB" id="A0A9P9RAI4"/>